<dbReference type="HOGENOM" id="CLU_074562_0_0_10"/>
<keyword evidence="1" id="KW-1133">Transmembrane helix</keyword>
<dbReference type="AlphaFoldDB" id="K5ZLR5"/>
<sequence>MKIRSLVKNCILSILGDYIGTVMINYILTRPLNKYYNKSNARACNVNKLVIFMADGKVPCWGLCDRLKGILSTYKYCSENNIDFKINFINPFCLDEFLMPNLIDWKISKDEISYNSIDSKGVRMAFVSRKRDITDNILSIMYRLQNRVLSLNYKQLHIYTNVRLIGDSFSVYFHELFKPTAELQNEIDFHKHCIGSSYIAIQFRFLELLGDFKDEDCDDVIELNDLSQRKKMIDSGLKVIRMIKKNNPEYKKILLASDSSTFLNVVKDLEYVYVVPGDIGHSGFVFSKNTNMKTFVDLFMLANASKIYSVIIPPMEKSKYGFAECASLINNVPFEQIIFTN</sequence>
<keyword evidence="1" id="KW-0812">Transmembrane</keyword>
<accession>K5ZLR5</accession>
<name>K5ZLR5_9BACT</name>
<evidence type="ECO:0000313" key="2">
    <source>
        <dbReference type="EMBL" id="EKN12230.1"/>
    </source>
</evidence>
<proteinExistence type="predicted"/>
<feature type="transmembrane region" description="Helical" evidence="1">
    <location>
        <begin position="6"/>
        <end position="28"/>
    </location>
</feature>
<evidence type="ECO:0000256" key="1">
    <source>
        <dbReference type="SAM" id="Phobius"/>
    </source>
</evidence>
<reference evidence="2 3" key="1">
    <citation type="submission" date="2012-02" db="EMBL/GenBank/DDBJ databases">
        <title>The Genome Sequence of Parabacteroides goldsteinii CL02T12C30.</title>
        <authorList>
            <consortium name="The Broad Institute Genome Sequencing Platform"/>
            <person name="Earl A."/>
            <person name="Ward D."/>
            <person name="Feldgarden M."/>
            <person name="Gevers D."/>
            <person name="Zitomersky N.L."/>
            <person name="Coyne M.J."/>
            <person name="Comstock L.E."/>
            <person name="Young S.K."/>
            <person name="Zeng Q."/>
            <person name="Gargeya S."/>
            <person name="Fitzgerald M."/>
            <person name="Haas B."/>
            <person name="Abouelleil A."/>
            <person name="Alvarado L."/>
            <person name="Arachchi H.M."/>
            <person name="Berlin A."/>
            <person name="Chapman S.B."/>
            <person name="Gearin G."/>
            <person name="Goldberg J."/>
            <person name="Griggs A."/>
            <person name="Gujja S."/>
            <person name="Hansen M."/>
            <person name="Heiman D."/>
            <person name="Howarth C."/>
            <person name="Larimer J."/>
            <person name="Lui A."/>
            <person name="MacDonald P.J.P."/>
            <person name="McCowen C."/>
            <person name="Montmayeur A."/>
            <person name="Murphy C."/>
            <person name="Neiman D."/>
            <person name="Pearson M."/>
            <person name="Priest M."/>
            <person name="Roberts A."/>
            <person name="Saif S."/>
            <person name="Shea T."/>
            <person name="Sisk P."/>
            <person name="Stolte C."/>
            <person name="Sykes S."/>
            <person name="Wortman J."/>
            <person name="Nusbaum C."/>
            <person name="Birren B."/>
        </authorList>
    </citation>
    <scope>NUCLEOTIDE SEQUENCE [LARGE SCALE GENOMIC DNA]</scope>
    <source>
        <strain evidence="2 3">CL02T12C30</strain>
    </source>
</reference>
<gene>
    <name evidence="2" type="ORF">HMPREF1076_03395</name>
</gene>
<dbReference type="Proteomes" id="UP000006330">
    <property type="component" value="Unassembled WGS sequence"/>
</dbReference>
<protein>
    <submittedName>
        <fullName evidence="2">Uncharacterized protein</fullName>
    </submittedName>
</protein>
<organism evidence="2 3">
    <name type="scientific">Parabacteroides goldsteinii CL02T12C30</name>
    <dbReference type="NCBI Taxonomy" id="999418"/>
    <lineage>
        <taxon>Bacteria</taxon>
        <taxon>Pseudomonadati</taxon>
        <taxon>Bacteroidota</taxon>
        <taxon>Bacteroidia</taxon>
        <taxon>Bacteroidales</taxon>
        <taxon>Tannerellaceae</taxon>
        <taxon>Parabacteroides</taxon>
    </lineage>
</organism>
<evidence type="ECO:0000313" key="3">
    <source>
        <dbReference type="Proteomes" id="UP000006330"/>
    </source>
</evidence>
<dbReference type="PATRIC" id="fig|999418.3.peg.3461"/>
<dbReference type="EMBL" id="AGZO01000023">
    <property type="protein sequence ID" value="EKN12230.1"/>
    <property type="molecule type" value="Genomic_DNA"/>
</dbReference>
<keyword evidence="1" id="KW-0472">Membrane</keyword>
<comment type="caution">
    <text evidence="2">The sequence shown here is derived from an EMBL/GenBank/DDBJ whole genome shotgun (WGS) entry which is preliminary data.</text>
</comment>